<dbReference type="Proteomes" id="UP000196573">
    <property type="component" value="Unassembled WGS sequence"/>
</dbReference>
<dbReference type="GO" id="GO:0004300">
    <property type="term" value="F:enoyl-CoA hydratase activity"/>
    <property type="evidence" value="ECO:0007669"/>
    <property type="project" value="UniProtKB-EC"/>
</dbReference>
<dbReference type="Pfam" id="PF00378">
    <property type="entry name" value="ECH_1"/>
    <property type="match status" value="1"/>
</dbReference>
<dbReference type="OrthoDB" id="9807606at2"/>
<comment type="similarity">
    <text evidence="1">Belongs to the enoyl-CoA hydratase/isomerase family.</text>
</comment>
<dbReference type="Gene3D" id="3.90.226.10">
    <property type="entry name" value="2-enoyl-CoA Hydratase, Chain A, domain 1"/>
    <property type="match status" value="1"/>
</dbReference>
<sequence length="271" mass="30277">MSDLSRVHFRTKNNIAFVSLNRPEKHNGLDEQLFRELIGTAKRIRKDKSIRAVVLSGEGESFCAGLDFKALQKNPMMVPKLFLKLPWTSANNFQRVAYIWKTLPVPVICAVHGNCFGGGLQIALGADYRIATPDSKWSIMEVKWGLIPDMSATTTLTTLTRYDIAMELTMTGRVFSGEEGYQYGLVSNISDTPLADAEALAEVISQKSPDQVAATKLLFRKTWKAGPRLALLWERWIQTRLLGRKNQSIAMKNGLAGKDKPAKPFADRSLF</sequence>
<dbReference type="GO" id="GO:0016853">
    <property type="term" value="F:isomerase activity"/>
    <property type="evidence" value="ECO:0007669"/>
    <property type="project" value="InterPro"/>
</dbReference>
<evidence type="ECO:0000313" key="3">
    <source>
        <dbReference type="Proteomes" id="UP000196573"/>
    </source>
</evidence>
<dbReference type="EC" id="4.2.1.17" evidence="2"/>
<evidence type="ECO:0000256" key="1">
    <source>
        <dbReference type="ARBA" id="ARBA00005254"/>
    </source>
</evidence>
<dbReference type="EMBL" id="FWPT01000004">
    <property type="protein sequence ID" value="SMA46380.1"/>
    <property type="molecule type" value="Genomic_DNA"/>
</dbReference>
<dbReference type="InterPro" id="IPR029045">
    <property type="entry name" value="ClpP/crotonase-like_dom_sf"/>
</dbReference>
<name>A0A1X7AJY7_9GAMM</name>
<evidence type="ECO:0000313" key="2">
    <source>
        <dbReference type="EMBL" id="SMA46380.1"/>
    </source>
</evidence>
<reference evidence="2 3" key="1">
    <citation type="submission" date="2017-03" db="EMBL/GenBank/DDBJ databases">
        <authorList>
            <person name="Afonso C.L."/>
            <person name="Miller P.J."/>
            <person name="Scott M.A."/>
            <person name="Spackman E."/>
            <person name="Goraichik I."/>
            <person name="Dimitrov K.M."/>
            <person name="Suarez D.L."/>
            <person name="Swayne D.E."/>
        </authorList>
    </citation>
    <scope>NUCLEOTIDE SEQUENCE [LARGE SCALE GENOMIC DNA]</scope>
    <source>
        <strain evidence="2">SB41UT1</strain>
    </source>
</reference>
<gene>
    <name evidence="2" type="primary">echA8_2</name>
    <name evidence="2" type="ORF">EHSB41UT_02157</name>
</gene>
<dbReference type="CDD" id="cd06558">
    <property type="entry name" value="crotonase-like"/>
    <property type="match status" value="1"/>
</dbReference>
<dbReference type="InterPro" id="IPR045002">
    <property type="entry name" value="Ech1-like"/>
</dbReference>
<accession>A0A1X7AJY7</accession>
<proteinExistence type="inferred from homology"/>
<dbReference type="RefSeq" id="WP_087109662.1">
    <property type="nucleotide sequence ID" value="NZ_CBCSCN010000002.1"/>
</dbReference>
<dbReference type="InterPro" id="IPR001753">
    <property type="entry name" value="Enoyl-CoA_hydra/iso"/>
</dbReference>
<dbReference type="NCBIfam" id="NF005699">
    <property type="entry name" value="PRK07509.1"/>
    <property type="match status" value="1"/>
</dbReference>
<dbReference type="SUPFAM" id="SSF52096">
    <property type="entry name" value="ClpP/crotonase"/>
    <property type="match status" value="1"/>
</dbReference>
<dbReference type="PANTHER" id="PTHR43149:SF1">
    <property type="entry name" value="DELTA(3,5)-DELTA(2,4)-DIENOYL-COA ISOMERASE, MITOCHONDRIAL"/>
    <property type="match status" value="1"/>
</dbReference>
<organism evidence="2 3">
    <name type="scientific">Parendozoicomonas haliclonae</name>
    <dbReference type="NCBI Taxonomy" id="1960125"/>
    <lineage>
        <taxon>Bacteria</taxon>
        <taxon>Pseudomonadati</taxon>
        <taxon>Pseudomonadota</taxon>
        <taxon>Gammaproteobacteria</taxon>
        <taxon>Oceanospirillales</taxon>
        <taxon>Endozoicomonadaceae</taxon>
        <taxon>Parendozoicomonas</taxon>
    </lineage>
</organism>
<dbReference type="AlphaFoldDB" id="A0A1X7AJY7"/>
<keyword evidence="3" id="KW-1185">Reference proteome</keyword>
<keyword evidence="2" id="KW-0456">Lyase</keyword>
<dbReference type="PANTHER" id="PTHR43149">
    <property type="entry name" value="ENOYL-COA HYDRATASE"/>
    <property type="match status" value="1"/>
</dbReference>
<protein>
    <submittedName>
        <fullName evidence="2">Putative enoyl-CoA hydratase echA8</fullName>
        <ecNumber evidence="2">4.2.1.17</ecNumber>
    </submittedName>
</protein>